<dbReference type="GO" id="GO:0006655">
    <property type="term" value="P:phosphatidylglycerol biosynthetic process"/>
    <property type="evidence" value="ECO:0007669"/>
    <property type="project" value="UniProtKB-UniPathway"/>
</dbReference>
<evidence type="ECO:0000256" key="1">
    <source>
        <dbReference type="SAM" id="Phobius"/>
    </source>
</evidence>
<keyword evidence="1" id="KW-1133">Transmembrane helix</keyword>
<dbReference type="SUPFAM" id="SSF101307">
    <property type="entry name" value="YutG-like"/>
    <property type="match status" value="1"/>
</dbReference>
<dbReference type="Pfam" id="PF04608">
    <property type="entry name" value="PgpA"/>
    <property type="match status" value="1"/>
</dbReference>
<dbReference type="InterPro" id="IPR007686">
    <property type="entry name" value="YutG/PgpA"/>
</dbReference>
<dbReference type="Gene3D" id="1.10.3760.10">
    <property type="entry name" value="PgpA-like"/>
    <property type="match status" value="1"/>
</dbReference>
<dbReference type="InterPro" id="IPR026037">
    <property type="entry name" value="PgpA"/>
</dbReference>
<feature type="transmembrane region" description="Helical" evidence="1">
    <location>
        <begin position="75"/>
        <end position="104"/>
    </location>
</feature>
<protein>
    <submittedName>
        <fullName evidence="3">Phosphatidylglycerophosphatase</fullName>
    </submittedName>
</protein>
<dbReference type="EMBL" id="LUKD01000001">
    <property type="protein sequence ID" value="KYG69754.1"/>
    <property type="molecule type" value="Genomic_DNA"/>
</dbReference>
<reference evidence="3 4" key="1">
    <citation type="submission" date="2016-03" db="EMBL/GenBank/DDBJ databases">
        <authorList>
            <person name="Ploux O."/>
        </authorList>
    </citation>
    <scope>NUCLEOTIDE SEQUENCE [LARGE SCALE GENOMIC DNA]</scope>
    <source>
        <strain evidence="3 4">EC13</strain>
    </source>
</reference>
<feature type="transmembrane region" description="Helical" evidence="1">
    <location>
        <begin position="44"/>
        <end position="63"/>
    </location>
</feature>
<dbReference type="OrthoDB" id="5293670at2"/>
<sequence length="160" mass="17532">MMRTFLKQLAILFGIGRFPKGPGTVATLATIPLVILLWKTGPLIYMAAIVLLLPVGIAACEVYEQDKGGHDHKEIVIDEVLGFLITMVWLPLTWQAILIGFALFRLLDITKPLFIGYLDKKIQGGLGVMVDDVAAGIIASLIMQVLYTQTNWLGSQVLVP</sequence>
<evidence type="ECO:0000313" key="3">
    <source>
        <dbReference type="EMBL" id="KYG69754.1"/>
    </source>
</evidence>
<proteinExistence type="predicted"/>
<feature type="transmembrane region" description="Helical" evidence="1">
    <location>
        <begin position="124"/>
        <end position="147"/>
    </location>
</feature>
<evidence type="ECO:0000313" key="4">
    <source>
        <dbReference type="Proteomes" id="UP000075799"/>
    </source>
</evidence>
<keyword evidence="1" id="KW-0812">Transmembrane</keyword>
<gene>
    <name evidence="3" type="ORF">AZI87_09205</name>
</gene>
<dbReference type="AlphaFoldDB" id="A0A161PGW2"/>
<dbReference type="PANTHER" id="PTHR36305:SF1">
    <property type="entry name" value="PHOSPHATIDYLGLYCEROPHOSPHATASE A"/>
    <property type="match status" value="1"/>
</dbReference>
<dbReference type="UniPathway" id="UPA00084">
    <property type="reaction ID" value="UER00504"/>
</dbReference>
<evidence type="ECO:0000259" key="2">
    <source>
        <dbReference type="Pfam" id="PF04608"/>
    </source>
</evidence>
<feature type="domain" description="YutG/PgpA" evidence="2">
    <location>
        <begin position="9"/>
        <end position="146"/>
    </location>
</feature>
<dbReference type="GO" id="GO:0008962">
    <property type="term" value="F:phosphatidylglycerophosphatase activity"/>
    <property type="evidence" value="ECO:0007669"/>
    <property type="project" value="InterPro"/>
</dbReference>
<accession>A0A161PGW2</accession>
<dbReference type="InterPro" id="IPR036681">
    <property type="entry name" value="PgpA-like_sf"/>
</dbReference>
<dbReference type="PANTHER" id="PTHR36305">
    <property type="entry name" value="PHOSPHATIDYLGLYCEROPHOSPHATASE A"/>
    <property type="match status" value="1"/>
</dbReference>
<comment type="caution">
    <text evidence="3">The sequence shown here is derived from an EMBL/GenBank/DDBJ whole genome shotgun (WGS) entry which is preliminary data.</text>
</comment>
<keyword evidence="1" id="KW-0472">Membrane</keyword>
<dbReference type="PIRSF" id="PIRSF006162">
    <property type="entry name" value="PgpA"/>
    <property type="match status" value="1"/>
</dbReference>
<dbReference type="CDD" id="cd06971">
    <property type="entry name" value="PgpA"/>
    <property type="match status" value="1"/>
</dbReference>
<dbReference type="Proteomes" id="UP000075799">
    <property type="component" value="Unassembled WGS sequence"/>
</dbReference>
<name>A0A161PGW2_BDEBC</name>
<organism evidence="3 4">
    <name type="scientific">Bdellovibrio bacteriovorus</name>
    <dbReference type="NCBI Taxonomy" id="959"/>
    <lineage>
        <taxon>Bacteria</taxon>
        <taxon>Pseudomonadati</taxon>
        <taxon>Bdellovibrionota</taxon>
        <taxon>Bdellovibrionia</taxon>
        <taxon>Bdellovibrionales</taxon>
        <taxon>Pseudobdellovibrionaceae</taxon>
        <taxon>Bdellovibrio</taxon>
    </lineage>
</organism>